<feature type="region of interest" description="Disordered" evidence="1">
    <location>
        <begin position="209"/>
        <end position="361"/>
    </location>
</feature>
<dbReference type="Pfam" id="PF13406">
    <property type="entry name" value="SLT_2"/>
    <property type="match status" value="1"/>
</dbReference>
<feature type="compositionally biased region" description="Gly residues" evidence="1">
    <location>
        <begin position="223"/>
        <end position="233"/>
    </location>
</feature>
<dbReference type="CDD" id="cd13399">
    <property type="entry name" value="Slt35-like"/>
    <property type="match status" value="1"/>
</dbReference>
<dbReference type="Gene3D" id="1.10.530.10">
    <property type="match status" value="1"/>
</dbReference>
<feature type="compositionally biased region" description="Low complexity" evidence="1">
    <location>
        <begin position="29"/>
        <end position="40"/>
    </location>
</feature>
<dbReference type="KEGG" id="ami:Amir_0569"/>
<evidence type="ECO:0000259" key="2">
    <source>
        <dbReference type="Pfam" id="PF13406"/>
    </source>
</evidence>
<feature type="region of interest" description="Disordered" evidence="1">
    <location>
        <begin position="77"/>
        <end position="97"/>
    </location>
</feature>
<evidence type="ECO:0000313" key="3">
    <source>
        <dbReference type="EMBL" id="ACU34536.1"/>
    </source>
</evidence>
<reference evidence="3 4" key="1">
    <citation type="journal article" date="2009" name="Stand. Genomic Sci.">
        <title>Complete genome sequence of Actinosynnema mirum type strain (101).</title>
        <authorList>
            <person name="Land M."/>
            <person name="Lapidus A."/>
            <person name="Mayilraj S."/>
            <person name="Chen F."/>
            <person name="Copeland A."/>
            <person name="Del Rio T.G."/>
            <person name="Nolan M."/>
            <person name="Lucas S."/>
            <person name="Tice H."/>
            <person name="Cheng J.F."/>
            <person name="Chertkov O."/>
            <person name="Bruce D."/>
            <person name="Goodwin L."/>
            <person name="Pitluck S."/>
            <person name="Rohde M."/>
            <person name="Goker M."/>
            <person name="Pati A."/>
            <person name="Ivanova N."/>
            <person name="Mavromatis K."/>
            <person name="Chen A."/>
            <person name="Palaniappan K."/>
            <person name="Hauser L."/>
            <person name="Chang Y.J."/>
            <person name="Jeffries C.C."/>
            <person name="Brettin T."/>
            <person name="Detter J.C."/>
            <person name="Han C."/>
            <person name="Chain P."/>
            <person name="Tindall B.J."/>
            <person name="Bristow J."/>
            <person name="Eisen J.A."/>
            <person name="Markowitz V."/>
            <person name="Hugenholtz P."/>
            <person name="Kyrpides N.C."/>
            <person name="Klenk H.P."/>
        </authorList>
    </citation>
    <scope>NUCLEOTIDE SEQUENCE [LARGE SCALE GENOMIC DNA]</scope>
    <source>
        <strain evidence="4">ATCC 29888 / DSM 43827 / JCM 3225 / NBRC 14064 / NCIMB 13271 / NRRL B-12336 / IMRU 3971 / 101</strain>
    </source>
</reference>
<dbReference type="AlphaFoldDB" id="C6WJA4"/>
<dbReference type="EMBL" id="CP001630">
    <property type="protein sequence ID" value="ACU34536.1"/>
    <property type="molecule type" value="Genomic_DNA"/>
</dbReference>
<keyword evidence="4" id="KW-1185">Reference proteome</keyword>
<protein>
    <submittedName>
        <fullName evidence="3">Membrane-bound lytic murein transglycosylase B-like protein</fullName>
    </submittedName>
</protein>
<evidence type="ECO:0000313" key="4">
    <source>
        <dbReference type="Proteomes" id="UP000002213"/>
    </source>
</evidence>
<dbReference type="InterPro" id="IPR043426">
    <property type="entry name" value="MltB-like"/>
</dbReference>
<evidence type="ECO:0000256" key="1">
    <source>
        <dbReference type="SAM" id="MobiDB-lite"/>
    </source>
</evidence>
<dbReference type="SUPFAM" id="SSF53955">
    <property type="entry name" value="Lysozyme-like"/>
    <property type="match status" value="1"/>
</dbReference>
<dbReference type="HOGENOM" id="CLU_034941_2_0_11"/>
<dbReference type="STRING" id="446462.Amir_0569"/>
<dbReference type="GO" id="GO:0008933">
    <property type="term" value="F:peptidoglycan lytic transglycosylase activity"/>
    <property type="evidence" value="ECO:0007669"/>
    <property type="project" value="TreeGrafter"/>
</dbReference>
<organism evidence="3 4">
    <name type="scientific">Actinosynnema mirum (strain ATCC 29888 / DSM 43827 / JCM 3225 / NBRC 14064 / NCIMB 13271 / NRRL B-12336 / IMRU 3971 / 101)</name>
    <dbReference type="NCBI Taxonomy" id="446462"/>
    <lineage>
        <taxon>Bacteria</taxon>
        <taxon>Bacillati</taxon>
        <taxon>Actinomycetota</taxon>
        <taxon>Actinomycetes</taxon>
        <taxon>Pseudonocardiales</taxon>
        <taxon>Pseudonocardiaceae</taxon>
        <taxon>Actinosynnema</taxon>
    </lineage>
</organism>
<dbReference type="InterPro" id="IPR023346">
    <property type="entry name" value="Lysozyme-like_dom_sf"/>
</dbReference>
<dbReference type="eggNOG" id="COG2951">
    <property type="taxonomic scope" value="Bacteria"/>
</dbReference>
<feature type="compositionally biased region" description="Low complexity" evidence="1">
    <location>
        <begin position="234"/>
        <end position="336"/>
    </location>
</feature>
<feature type="region of interest" description="Disordered" evidence="1">
    <location>
        <begin position="1"/>
        <end position="41"/>
    </location>
</feature>
<feature type="compositionally biased region" description="Basic and acidic residues" evidence="1">
    <location>
        <begin position="19"/>
        <end position="28"/>
    </location>
</feature>
<dbReference type="GO" id="GO:0009253">
    <property type="term" value="P:peptidoglycan catabolic process"/>
    <property type="evidence" value="ECO:0007669"/>
    <property type="project" value="TreeGrafter"/>
</dbReference>
<gene>
    <name evidence="3" type="ordered locus">Amir_0569</name>
</gene>
<name>C6WJA4_ACTMD</name>
<dbReference type="PANTHER" id="PTHR30163:SF8">
    <property type="entry name" value="LYTIC MUREIN TRANSGLYCOSYLASE"/>
    <property type="match status" value="1"/>
</dbReference>
<sequence>MAVEDSDGLTPAATPESPPRGREADRAAGAEPAPPATTGAKGIPVNVLEAYREAERSLAGSCNLRWYHLAGIGKVESGHARGGRADPAGETAPQILGPVLDGGEFAAIRDTDGGRHDGDRTWDRAVGPMQFIPSTWQRYAADGNGDGASSPHNIHDSAVAAGKYLCSGGMDLAKQSDLDAAVFRYNHSRTYVVAVETWMRAYSDGAVEVPALPPGADEDEGGSDGGKPEGAGASGESSSTAPESAAPESASEAAASEAAAAESAAADSSAPGSSAPDSSAPDSSAPDSSAPDSSAPDSSAPGSAGSPAPDQQAPAAPDAVGANPQGQAVQGGQAANSAPQQAGAPPVETKRPAAPEPQQVDRCLVLVQEHAQASRPVAPTADEVRQAGCTAEQVAAIERLFELSTPVDSPVEKSARE</sequence>
<dbReference type="InterPro" id="IPR031304">
    <property type="entry name" value="SLT_2"/>
</dbReference>
<proteinExistence type="predicted"/>
<feature type="domain" description="Transglycosylase SLT" evidence="2">
    <location>
        <begin position="122"/>
        <end position="170"/>
    </location>
</feature>
<accession>C6WJA4</accession>
<dbReference type="CAZy" id="GH23">
    <property type="family name" value="Glycoside Hydrolase Family 23"/>
</dbReference>
<dbReference type="Proteomes" id="UP000002213">
    <property type="component" value="Chromosome"/>
</dbReference>
<dbReference type="PANTHER" id="PTHR30163">
    <property type="entry name" value="MEMBRANE-BOUND LYTIC MUREIN TRANSGLYCOSYLASE B"/>
    <property type="match status" value="1"/>
</dbReference>